<dbReference type="SUPFAM" id="SSF57850">
    <property type="entry name" value="RING/U-box"/>
    <property type="match status" value="1"/>
</dbReference>
<dbReference type="InterPro" id="IPR017907">
    <property type="entry name" value="Znf_RING_CS"/>
</dbReference>
<name>A0A2A9NNM8_9AGAR</name>
<dbReference type="GO" id="GO:0005524">
    <property type="term" value="F:ATP binding"/>
    <property type="evidence" value="ECO:0007669"/>
    <property type="project" value="InterPro"/>
</dbReference>
<keyword evidence="2" id="KW-0547">Nucleotide-binding</keyword>
<dbReference type="GO" id="GO:0008270">
    <property type="term" value="F:zinc ion binding"/>
    <property type="evidence" value="ECO:0007669"/>
    <property type="project" value="UniProtKB-KW"/>
</dbReference>
<dbReference type="GO" id="GO:0000209">
    <property type="term" value="P:protein polyubiquitination"/>
    <property type="evidence" value="ECO:0007669"/>
    <property type="project" value="TreeGrafter"/>
</dbReference>
<dbReference type="Gene3D" id="3.40.50.10810">
    <property type="entry name" value="Tandem AAA-ATPase domain"/>
    <property type="match status" value="1"/>
</dbReference>
<keyword evidence="5" id="KW-0862">Zinc</keyword>
<dbReference type="GO" id="GO:0016787">
    <property type="term" value="F:hydrolase activity"/>
    <property type="evidence" value="ECO:0007669"/>
    <property type="project" value="UniProtKB-KW"/>
</dbReference>
<dbReference type="GO" id="GO:0005634">
    <property type="term" value="C:nucleus"/>
    <property type="evidence" value="ECO:0007669"/>
    <property type="project" value="TreeGrafter"/>
</dbReference>
<evidence type="ECO:0000256" key="2">
    <source>
        <dbReference type="ARBA" id="ARBA00022741"/>
    </source>
</evidence>
<feature type="region of interest" description="Disordered" evidence="9">
    <location>
        <begin position="1305"/>
        <end position="1325"/>
    </location>
</feature>
<dbReference type="PROSITE" id="PS00518">
    <property type="entry name" value="ZF_RING_1"/>
    <property type="match status" value="1"/>
</dbReference>
<dbReference type="GO" id="GO:0006974">
    <property type="term" value="P:DNA damage response"/>
    <property type="evidence" value="ECO:0007669"/>
    <property type="project" value="TreeGrafter"/>
</dbReference>
<dbReference type="Gene3D" id="3.40.50.300">
    <property type="entry name" value="P-loop containing nucleotide triphosphate hydrolases"/>
    <property type="match status" value="1"/>
</dbReference>
<evidence type="ECO:0000259" key="10">
    <source>
        <dbReference type="PROSITE" id="PS50089"/>
    </source>
</evidence>
<evidence type="ECO:0000313" key="12">
    <source>
        <dbReference type="EMBL" id="PFH49282.1"/>
    </source>
</evidence>
<dbReference type="Pfam" id="PF00097">
    <property type="entry name" value="zf-C3HC4"/>
    <property type="match status" value="1"/>
</dbReference>
<dbReference type="PROSITE" id="PS51192">
    <property type="entry name" value="HELICASE_ATP_BIND_1"/>
    <property type="match status" value="1"/>
</dbReference>
<evidence type="ECO:0000313" key="13">
    <source>
        <dbReference type="Proteomes" id="UP000242287"/>
    </source>
</evidence>
<feature type="compositionally biased region" description="Acidic residues" evidence="9">
    <location>
        <begin position="488"/>
        <end position="497"/>
    </location>
</feature>
<feature type="domain" description="RING-type" evidence="10">
    <location>
        <begin position="1255"/>
        <end position="1295"/>
    </location>
</feature>
<feature type="region of interest" description="Disordered" evidence="9">
    <location>
        <begin position="448"/>
        <end position="497"/>
    </location>
</feature>
<dbReference type="Pfam" id="PF26021">
    <property type="entry name" value="Ferritin_C144_05"/>
    <property type="match status" value="1"/>
</dbReference>
<dbReference type="SUPFAM" id="SSF52540">
    <property type="entry name" value="P-loop containing nucleoside triphosphate hydrolases"/>
    <property type="match status" value="2"/>
</dbReference>
<dbReference type="PANTHER" id="PTHR45865:SF1">
    <property type="entry name" value="E3 UBIQUITIN-PROTEIN LIGASE SHPRH"/>
    <property type="match status" value="1"/>
</dbReference>
<sequence length="1564" mass="177917">MRLKGNKRALSPGAVTSNLKRTRLNDNALVGSSTHPPATEPQAWPNVRYPRVSDSQLDKPGSLDQGDVVPVWRHTFQLQYLKNPDFTSDLLEKEEVMFSSKLKSLFGHVTEPETIDLCSLEFFKYEGRIVAALPQGQWSETNSDWFCLMPLFTRDLEDNSPEKDLLMASWNIKTAQRASIIGRLRFTALPSGPIWSESMHMQLPFRLEIDFDVSIITPSIFSPFPRARQKGAELNIQDSQKRLAEFLYCNSDSYAPINSPTINIPFFYSSLRSAPTIPKKAEDALQPKALLPELLPFQRRSVAWLLSREGKLITPQGNIVPSDSFLEYSFWEKIQEGNYTFYYNRLSCMFAEAIERDPPAWGAILAEEPGLGKTLETISLILLNPAPPERAPSVKRWDPEAHLHVSTIKGTLIVTPPALASQWIDELAMHAPSLKVLVYEGWSKILSPKPAPKKKKRKSKTKPKKKSRARARHDMDYISSSSSSSDPDPFDSDSDSDLEQTKKKFDWCEYVNQFDVVITTYQTLKSDLYVARAPPDRLRRDNAEYFPDDERPRSPLVKCEWYRVVMDEVQMVGGGKAAEMVSLIPRQSSLAVSGTPARAQISDLIHVLRFLRVDKVIGSVSLWKRLLQSPYANDFVTFIQTYAIRTLKASVRHELTIPQQRRFLVPIELGMVERHVYDHALEGVLLELGLDARGIATSSGWEANGVTLRAAIRNLRGICTHPQVGQLVRPNDKLAKPGTVKTMANVLQTMRDQNWRNIMDDWKAKVVVQTKLARLQQLAQNDQHRYQKARETLAEAEAEVNALLTEINAAIDEHDEHGKELKKEAAAQREALRARKADEAVDPSGKGKGKERAVSEALSIEDSDESDSEDKGIPRTPAGEEYMNKKRALQQRLRECRLVLHNIKFFQGDVFHMLGEAFKQQEEDVYGDAEQIRRELLRVSEADATRAMDQLERVATEEPIDEDALYIETPLLEKGGISSHKLMQEGDHIIDVLNGQTELLLEWRTSLISLLTQKLNNGDSKADGEEYQRDLDNQGEAEAYMQAYTALLADRTQALSSERNLLAAHEVRERRQRSTNAAKRAADWLDEDWELLDEGVEKRPEHEVLLAELSEKRKELLLQLNGRAIKSVIVNLQSILDSGKKISAPEKVLIKDAITTLRRFMHEQNAQLEKLQTDLVAIRKAFNQRVQYFRQLQEISDAVREVDQGRTVEEAIQECTNEWRELQARINTNRARYRYMMYLAKKKEKGEVDEDEEYCILCRCDFLRGFITQCAHIFCEGCLKAWLLKKGGKTCPVCRVPVNPDTIQRFTTDDKEPPPRPVNGEPAPKSKRKIAYNVIDPEIFRGIQSTESFGDYGSKIQTLIRHLLYIQSTEPGAKSIVFSAWADSLYIVQLALRDNGIHCLRIDQNRKGLSAAKKFKSDPNIQVLLLHGERENAGLNITCASRVFLLESVVHHNFEIQAIARIDRMGQTRPTEVYCYYAEDTVERNILDLAARQGLSLYTQDHSEGTLDLTSFTNLNAEKPRVEAEEKKVKNKGDFIYRVDDMLAILFPHMFEDVEYLVEGGMEM</sequence>
<dbReference type="Gene3D" id="3.30.40.10">
    <property type="entry name" value="Zinc/RING finger domain, C3HC4 (zinc finger)"/>
    <property type="match status" value="1"/>
</dbReference>
<feature type="compositionally biased region" description="Basic and acidic residues" evidence="9">
    <location>
        <begin position="816"/>
        <end position="839"/>
    </location>
</feature>
<dbReference type="OrthoDB" id="5330228at2759"/>
<evidence type="ECO:0000256" key="4">
    <source>
        <dbReference type="ARBA" id="ARBA00022801"/>
    </source>
</evidence>
<evidence type="ECO:0000256" key="1">
    <source>
        <dbReference type="ARBA" id="ARBA00022723"/>
    </source>
</evidence>
<dbReference type="SMART" id="SM00487">
    <property type="entry name" value="DEXDc"/>
    <property type="match status" value="1"/>
</dbReference>
<dbReference type="InterPro" id="IPR052583">
    <property type="entry name" value="ATP-helicase/E3_Ub-Ligase"/>
</dbReference>
<dbReference type="EMBL" id="KZ302034">
    <property type="protein sequence ID" value="PFH49282.1"/>
    <property type="molecule type" value="Genomic_DNA"/>
</dbReference>
<reference evidence="12 13" key="1">
    <citation type="submission" date="2014-02" db="EMBL/GenBank/DDBJ databases">
        <title>Transposable element dynamics among asymbiotic and ectomycorrhizal Amanita fungi.</title>
        <authorList>
            <consortium name="DOE Joint Genome Institute"/>
            <person name="Hess J."/>
            <person name="Skrede I."/>
            <person name="Wolfe B."/>
            <person name="LaButti K."/>
            <person name="Ohm R.A."/>
            <person name="Grigoriev I.V."/>
            <person name="Pringle A."/>
        </authorList>
    </citation>
    <scope>NUCLEOTIDE SEQUENCE [LARGE SCALE GENOMIC DNA]</scope>
    <source>
        <strain evidence="12 13">SKay4041</strain>
    </source>
</reference>
<keyword evidence="3 7" id="KW-0863">Zinc-finger</keyword>
<dbReference type="CDD" id="cd18793">
    <property type="entry name" value="SF2_C_SNF"/>
    <property type="match status" value="1"/>
</dbReference>
<keyword evidence="13" id="KW-1185">Reference proteome</keyword>
<feature type="region of interest" description="Disordered" evidence="9">
    <location>
        <begin position="816"/>
        <end position="884"/>
    </location>
</feature>
<keyword evidence="8" id="KW-0175">Coiled coil</keyword>
<dbReference type="PANTHER" id="PTHR45865">
    <property type="entry name" value="E3 UBIQUITIN-PROTEIN LIGASE SHPRH FAMILY MEMBER"/>
    <property type="match status" value="1"/>
</dbReference>
<dbReference type="InterPro" id="IPR001650">
    <property type="entry name" value="Helicase_C-like"/>
</dbReference>
<evidence type="ECO:0000256" key="3">
    <source>
        <dbReference type="ARBA" id="ARBA00022771"/>
    </source>
</evidence>
<keyword evidence="6" id="KW-0067">ATP-binding</keyword>
<dbReference type="STRING" id="703135.A0A2A9NNM8"/>
<dbReference type="InterPro" id="IPR000330">
    <property type="entry name" value="SNF2_N"/>
</dbReference>
<evidence type="ECO:0000256" key="9">
    <source>
        <dbReference type="SAM" id="MobiDB-lite"/>
    </source>
</evidence>
<proteinExistence type="predicted"/>
<dbReference type="GO" id="GO:0061630">
    <property type="term" value="F:ubiquitin protein ligase activity"/>
    <property type="evidence" value="ECO:0007669"/>
    <property type="project" value="TreeGrafter"/>
</dbReference>
<feature type="region of interest" description="Disordered" evidence="9">
    <location>
        <begin position="1"/>
        <end position="62"/>
    </location>
</feature>
<dbReference type="Pfam" id="PF00271">
    <property type="entry name" value="Helicase_C"/>
    <property type="match status" value="1"/>
</dbReference>
<dbReference type="InterPro" id="IPR013083">
    <property type="entry name" value="Znf_RING/FYVE/PHD"/>
</dbReference>
<dbReference type="PROSITE" id="PS50089">
    <property type="entry name" value="ZF_RING_2"/>
    <property type="match status" value="1"/>
</dbReference>
<keyword evidence="4" id="KW-0378">Hydrolase</keyword>
<evidence type="ECO:0000256" key="5">
    <source>
        <dbReference type="ARBA" id="ARBA00022833"/>
    </source>
</evidence>
<dbReference type="Pfam" id="PF00176">
    <property type="entry name" value="SNF2-rel_dom"/>
    <property type="match status" value="1"/>
</dbReference>
<feature type="domain" description="Helicase ATP-binding" evidence="11">
    <location>
        <begin position="354"/>
        <end position="614"/>
    </location>
</feature>
<keyword evidence="1" id="KW-0479">Metal-binding</keyword>
<dbReference type="SMART" id="SM00184">
    <property type="entry name" value="RING"/>
    <property type="match status" value="1"/>
</dbReference>
<feature type="coiled-coil region" evidence="8">
    <location>
        <begin position="772"/>
        <end position="813"/>
    </location>
</feature>
<dbReference type="InterPro" id="IPR018957">
    <property type="entry name" value="Znf_C3HC4_RING-type"/>
</dbReference>
<accession>A0A2A9NNM8</accession>
<dbReference type="InterPro" id="IPR049730">
    <property type="entry name" value="SNF2/RAD54-like_C"/>
</dbReference>
<dbReference type="InterPro" id="IPR027417">
    <property type="entry name" value="P-loop_NTPase"/>
</dbReference>
<dbReference type="Proteomes" id="UP000242287">
    <property type="component" value="Unassembled WGS sequence"/>
</dbReference>
<gene>
    <name evidence="12" type="ORF">AMATHDRAFT_148016</name>
</gene>
<feature type="compositionally biased region" description="Basic residues" evidence="9">
    <location>
        <begin position="451"/>
        <end position="471"/>
    </location>
</feature>
<dbReference type="InterPro" id="IPR014001">
    <property type="entry name" value="Helicase_ATP-bd"/>
</dbReference>
<protein>
    <recommendedName>
        <fullName evidence="14">RING-type domain-containing protein</fullName>
    </recommendedName>
</protein>
<evidence type="ECO:0000259" key="11">
    <source>
        <dbReference type="PROSITE" id="PS51192"/>
    </source>
</evidence>
<dbReference type="InterPro" id="IPR001841">
    <property type="entry name" value="Znf_RING"/>
</dbReference>
<feature type="compositionally biased region" description="Acidic residues" evidence="9">
    <location>
        <begin position="859"/>
        <end position="868"/>
    </location>
</feature>
<dbReference type="InterPro" id="IPR059033">
    <property type="entry name" value="C144_05_dom"/>
</dbReference>
<dbReference type="InterPro" id="IPR038718">
    <property type="entry name" value="SNF2-like_sf"/>
</dbReference>
<organism evidence="12 13">
    <name type="scientific">Amanita thiersii Skay4041</name>
    <dbReference type="NCBI Taxonomy" id="703135"/>
    <lineage>
        <taxon>Eukaryota</taxon>
        <taxon>Fungi</taxon>
        <taxon>Dikarya</taxon>
        <taxon>Basidiomycota</taxon>
        <taxon>Agaricomycotina</taxon>
        <taxon>Agaricomycetes</taxon>
        <taxon>Agaricomycetidae</taxon>
        <taxon>Agaricales</taxon>
        <taxon>Pluteineae</taxon>
        <taxon>Amanitaceae</taxon>
        <taxon>Amanita</taxon>
    </lineage>
</organism>
<evidence type="ECO:0000256" key="8">
    <source>
        <dbReference type="SAM" id="Coils"/>
    </source>
</evidence>
<evidence type="ECO:0000256" key="6">
    <source>
        <dbReference type="ARBA" id="ARBA00022840"/>
    </source>
</evidence>
<evidence type="ECO:0008006" key="14">
    <source>
        <dbReference type="Google" id="ProtNLM"/>
    </source>
</evidence>
<evidence type="ECO:0000256" key="7">
    <source>
        <dbReference type="PROSITE-ProRule" id="PRU00175"/>
    </source>
</evidence>